<accession>A0AAN7GGE8</accession>
<organism evidence="1 2">
    <name type="scientific">Trapa incisa</name>
    <dbReference type="NCBI Taxonomy" id="236973"/>
    <lineage>
        <taxon>Eukaryota</taxon>
        <taxon>Viridiplantae</taxon>
        <taxon>Streptophyta</taxon>
        <taxon>Embryophyta</taxon>
        <taxon>Tracheophyta</taxon>
        <taxon>Spermatophyta</taxon>
        <taxon>Magnoliopsida</taxon>
        <taxon>eudicotyledons</taxon>
        <taxon>Gunneridae</taxon>
        <taxon>Pentapetalae</taxon>
        <taxon>rosids</taxon>
        <taxon>malvids</taxon>
        <taxon>Myrtales</taxon>
        <taxon>Lythraceae</taxon>
        <taxon>Trapa</taxon>
    </lineage>
</organism>
<dbReference type="AlphaFoldDB" id="A0AAN7GGE8"/>
<dbReference type="Proteomes" id="UP001345219">
    <property type="component" value="Chromosome 1"/>
</dbReference>
<evidence type="ECO:0000313" key="1">
    <source>
        <dbReference type="EMBL" id="KAK4742245.1"/>
    </source>
</evidence>
<proteinExistence type="predicted"/>
<sequence>MCQMENGCKENGKKGPCIDSSGGEVCSKLSCLDVLVCGVHDTIPVNVVLMIQMRLHLRSISVLRSGISDSLSPSLKVHARNPPPLTCLKLQEKLHMASLGVWLWRLLVEKRRKEE</sequence>
<evidence type="ECO:0000313" key="2">
    <source>
        <dbReference type="Proteomes" id="UP001345219"/>
    </source>
</evidence>
<comment type="caution">
    <text evidence="1">The sequence shown here is derived from an EMBL/GenBank/DDBJ whole genome shotgun (WGS) entry which is preliminary data.</text>
</comment>
<dbReference type="EMBL" id="JAXIOK010000023">
    <property type="protein sequence ID" value="KAK4742245.1"/>
    <property type="molecule type" value="Genomic_DNA"/>
</dbReference>
<reference evidence="1 2" key="1">
    <citation type="journal article" date="2023" name="Hortic Res">
        <title>Pangenome of water caltrop reveals structural variations and asymmetric subgenome divergence after allopolyploidization.</title>
        <authorList>
            <person name="Zhang X."/>
            <person name="Chen Y."/>
            <person name="Wang L."/>
            <person name="Yuan Y."/>
            <person name="Fang M."/>
            <person name="Shi L."/>
            <person name="Lu R."/>
            <person name="Comes H.P."/>
            <person name="Ma Y."/>
            <person name="Chen Y."/>
            <person name="Huang G."/>
            <person name="Zhou Y."/>
            <person name="Zheng Z."/>
            <person name="Qiu Y."/>
        </authorList>
    </citation>
    <scope>NUCLEOTIDE SEQUENCE [LARGE SCALE GENOMIC DNA]</scope>
    <source>
        <tissue evidence="1">Roots</tissue>
    </source>
</reference>
<name>A0AAN7GGE8_9MYRT</name>
<gene>
    <name evidence="1" type="ORF">SAY87_000246</name>
</gene>
<keyword evidence="2" id="KW-1185">Reference proteome</keyword>
<protein>
    <submittedName>
        <fullName evidence="1">Uncharacterized protein</fullName>
    </submittedName>
</protein>